<dbReference type="Gene3D" id="3.30.200.20">
    <property type="entry name" value="Phosphorylase Kinase, domain 1"/>
    <property type="match status" value="1"/>
</dbReference>
<feature type="compositionally biased region" description="Basic and acidic residues" evidence="6">
    <location>
        <begin position="44"/>
        <end position="80"/>
    </location>
</feature>
<dbReference type="GO" id="GO:0007165">
    <property type="term" value="P:signal transduction"/>
    <property type="evidence" value="ECO:0007669"/>
    <property type="project" value="TreeGrafter"/>
</dbReference>
<dbReference type="SUPFAM" id="SSF56112">
    <property type="entry name" value="Protein kinase-like (PK-like)"/>
    <property type="match status" value="1"/>
</dbReference>
<keyword evidence="1" id="KW-0723">Serine/threonine-protein kinase</keyword>
<dbReference type="PANTHER" id="PTHR43895:SF91">
    <property type="entry name" value="CBL-INTERACTING SERINE_THREONINE-PROTEIN KINASE 6"/>
    <property type="match status" value="1"/>
</dbReference>
<dbReference type="SMART" id="SM00220">
    <property type="entry name" value="S_TKc"/>
    <property type="match status" value="1"/>
</dbReference>
<reference evidence="8" key="1">
    <citation type="submission" date="2019-09" db="EMBL/GenBank/DDBJ databases">
        <title>Draft genome information of white flower Hibiscus syriacus.</title>
        <authorList>
            <person name="Kim Y.-M."/>
        </authorList>
    </citation>
    <scope>NUCLEOTIDE SEQUENCE [LARGE SCALE GENOMIC DNA]</scope>
    <source>
        <strain evidence="8">YM2019G1</strain>
    </source>
</reference>
<accession>A0A6A2XFQ0</accession>
<feature type="domain" description="Protein kinase" evidence="7">
    <location>
        <begin position="46"/>
        <end position="229"/>
    </location>
</feature>
<feature type="region of interest" description="Disordered" evidence="6">
    <location>
        <begin position="40"/>
        <end position="80"/>
    </location>
</feature>
<evidence type="ECO:0000256" key="5">
    <source>
        <dbReference type="ARBA" id="ARBA00022840"/>
    </source>
</evidence>
<dbReference type="CDD" id="cd12195">
    <property type="entry name" value="CIPK_C"/>
    <property type="match status" value="1"/>
</dbReference>
<evidence type="ECO:0000256" key="4">
    <source>
        <dbReference type="ARBA" id="ARBA00022777"/>
    </source>
</evidence>
<dbReference type="GO" id="GO:0005524">
    <property type="term" value="F:ATP binding"/>
    <property type="evidence" value="ECO:0007669"/>
    <property type="project" value="UniProtKB-KW"/>
</dbReference>
<keyword evidence="4 8" id="KW-0418">Kinase</keyword>
<keyword evidence="3" id="KW-0547">Nucleotide-binding</keyword>
<keyword evidence="5" id="KW-0067">ATP-binding</keyword>
<dbReference type="PANTHER" id="PTHR43895">
    <property type="entry name" value="CALCIUM/CALMODULIN-DEPENDENT PROTEIN KINASE KINASE-RELATED"/>
    <property type="match status" value="1"/>
</dbReference>
<dbReference type="Gene3D" id="3.30.310.80">
    <property type="entry name" value="Kinase associated domain 1, KA1"/>
    <property type="match status" value="1"/>
</dbReference>
<dbReference type="InterPro" id="IPR011009">
    <property type="entry name" value="Kinase-like_dom_sf"/>
</dbReference>
<evidence type="ECO:0000256" key="1">
    <source>
        <dbReference type="ARBA" id="ARBA00022527"/>
    </source>
</evidence>
<dbReference type="EMBL" id="VEPZ02001545">
    <property type="protein sequence ID" value="KAE8668550.1"/>
    <property type="molecule type" value="Genomic_DNA"/>
</dbReference>
<evidence type="ECO:0000259" key="7">
    <source>
        <dbReference type="SMART" id="SM00220"/>
    </source>
</evidence>
<dbReference type="GO" id="GO:0004674">
    <property type="term" value="F:protein serine/threonine kinase activity"/>
    <property type="evidence" value="ECO:0007669"/>
    <property type="project" value="UniProtKB-KW"/>
</dbReference>
<sequence>MKRASLRRPELCRHGKRSVRRRDCHLRAWSNVGSWNLRESVPCPEHRNGEERCHESRRQREGYQSRDDGADKARNLGHEDGEAPHIVELHEVMASKTKIYFAMELVRGGELFTKVAKGRLDEDTARYFHRSLETSGLLHELWNGLSLDVIGKKGYDGSKADIWSCGVILYVLLTGFLPFQDDNLIAVYRKIYRGDFKCPPWFSSEARRDSNCRRCSRRRGEKKRELRFATTEPANSVIETRRGGQIGEVQSQDKRVESEIAGRECGRKGKLAVSADIFAVTPSLLVVEVKKDNGDTLEYNQFSKELRPALKDIVWTSAADNSTFV</sequence>
<organism evidence="8 9">
    <name type="scientific">Hibiscus syriacus</name>
    <name type="common">Rose of Sharon</name>
    <dbReference type="NCBI Taxonomy" id="106335"/>
    <lineage>
        <taxon>Eukaryota</taxon>
        <taxon>Viridiplantae</taxon>
        <taxon>Streptophyta</taxon>
        <taxon>Embryophyta</taxon>
        <taxon>Tracheophyta</taxon>
        <taxon>Spermatophyta</taxon>
        <taxon>Magnoliopsida</taxon>
        <taxon>eudicotyledons</taxon>
        <taxon>Gunneridae</taxon>
        <taxon>Pentapetalae</taxon>
        <taxon>rosids</taxon>
        <taxon>malvids</taxon>
        <taxon>Malvales</taxon>
        <taxon>Malvaceae</taxon>
        <taxon>Malvoideae</taxon>
        <taxon>Hibiscus</taxon>
    </lineage>
</organism>
<dbReference type="Gene3D" id="1.10.510.10">
    <property type="entry name" value="Transferase(Phosphotransferase) domain 1"/>
    <property type="match status" value="1"/>
</dbReference>
<dbReference type="AlphaFoldDB" id="A0A6A2XFQ0"/>
<comment type="caution">
    <text evidence="8">The sequence shown here is derived from an EMBL/GenBank/DDBJ whole genome shotgun (WGS) entry which is preliminary data.</text>
</comment>
<evidence type="ECO:0000256" key="3">
    <source>
        <dbReference type="ARBA" id="ARBA00022741"/>
    </source>
</evidence>
<protein>
    <submittedName>
        <fullName evidence="8">CBL-interacting serine/threonine-protein kinase 6</fullName>
    </submittedName>
</protein>
<evidence type="ECO:0000313" key="8">
    <source>
        <dbReference type="EMBL" id="KAE8668550.1"/>
    </source>
</evidence>
<dbReference type="InterPro" id="IPR000719">
    <property type="entry name" value="Prot_kinase_dom"/>
</dbReference>
<keyword evidence="2" id="KW-0808">Transferase</keyword>
<evidence type="ECO:0000256" key="2">
    <source>
        <dbReference type="ARBA" id="ARBA00022679"/>
    </source>
</evidence>
<dbReference type="Proteomes" id="UP000436088">
    <property type="component" value="Unassembled WGS sequence"/>
</dbReference>
<keyword evidence="9" id="KW-1185">Reference proteome</keyword>
<name>A0A6A2XFQ0_HIBSY</name>
<evidence type="ECO:0000256" key="6">
    <source>
        <dbReference type="SAM" id="MobiDB-lite"/>
    </source>
</evidence>
<evidence type="ECO:0000313" key="9">
    <source>
        <dbReference type="Proteomes" id="UP000436088"/>
    </source>
</evidence>
<gene>
    <name evidence="8" type="ORF">F3Y22_tig00112293pilonHSYRG00156</name>
</gene>
<proteinExistence type="predicted"/>